<name>A0ABD6D7F0_9EURY</name>
<proteinExistence type="predicted"/>
<dbReference type="AlphaFoldDB" id="A0ABD6D7F0"/>
<evidence type="ECO:0000313" key="2">
    <source>
        <dbReference type="Proteomes" id="UP001597052"/>
    </source>
</evidence>
<reference evidence="1 2" key="1">
    <citation type="journal article" date="2019" name="Int. J. Syst. Evol. Microbiol.">
        <title>The Global Catalogue of Microorganisms (GCM) 10K type strain sequencing project: providing services to taxonomists for standard genome sequencing and annotation.</title>
        <authorList>
            <consortium name="The Broad Institute Genomics Platform"/>
            <consortium name="The Broad Institute Genome Sequencing Center for Infectious Disease"/>
            <person name="Wu L."/>
            <person name="Ma J."/>
        </authorList>
    </citation>
    <scope>NUCLEOTIDE SEQUENCE [LARGE SCALE GENOMIC DNA]</scope>
    <source>
        <strain evidence="1 2">CGMCC 1.10593</strain>
    </source>
</reference>
<comment type="caution">
    <text evidence="1">The sequence shown here is derived from an EMBL/GenBank/DDBJ whole genome shotgun (WGS) entry which is preliminary data.</text>
</comment>
<gene>
    <name evidence="1" type="ORF">ACFSBW_10005</name>
</gene>
<dbReference type="InterPro" id="IPR058715">
    <property type="entry name" value="PDDEXK_nuclease-rel"/>
</dbReference>
<dbReference type="EMBL" id="JBHUDM010000002">
    <property type="protein sequence ID" value="MFD1642204.1"/>
    <property type="molecule type" value="Genomic_DNA"/>
</dbReference>
<keyword evidence="2" id="KW-1185">Reference proteome</keyword>
<dbReference type="Pfam" id="PF25941">
    <property type="entry name" value="PDDEXK_16"/>
    <property type="match status" value="1"/>
</dbReference>
<protein>
    <submittedName>
        <fullName evidence="1">Uncharacterized protein</fullName>
    </submittedName>
</protein>
<dbReference type="RefSeq" id="WP_256395425.1">
    <property type="nucleotide sequence ID" value="NZ_JANHDJ010000002.1"/>
</dbReference>
<sequence>MSTASSKRAGENAESAVIQRHPELEYVGDSEAQHYDARVSELLSPSPMLPFVGLCLLEVGTAVEIKSTMAVYGEAQARGRFYLRRKQHQRLVDEAGVYLFAVCEPRPTRPVIAAKIVPATTVGGLVSSWIDGGDRADYAQLTWGRIFDESELRGPSP</sequence>
<organism evidence="1 2">
    <name type="scientific">Halohasta litorea</name>
    <dbReference type="NCBI Taxonomy" id="869891"/>
    <lineage>
        <taxon>Archaea</taxon>
        <taxon>Methanobacteriati</taxon>
        <taxon>Methanobacteriota</taxon>
        <taxon>Stenosarchaea group</taxon>
        <taxon>Halobacteria</taxon>
        <taxon>Halobacteriales</taxon>
        <taxon>Haloferacaceae</taxon>
        <taxon>Halohasta</taxon>
    </lineage>
</organism>
<accession>A0ABD6D7F0</accession>
<dbReference type="Proteomes" id="UP001597052">
    <property type="component" value="Unassembled WGS sequence"/>
</dbReference>
<evidence type="ECO:0000313" key="1">
    <source>
        <dbReference type="EMBL" id="MFD1642204.1"/>
    </source>
</evidence>